<dbReference type="PANTHER" id="PTHR39342">
    <property type="entry name" value="UPF0283 MEMBRANE PROTEIN YCJF"/>
    <property type="match status" value="1"/>
</dbReference>
<dbReference type="Proteomes" id="UP000182692">
    <property type="component" value="Unassembled WGS sequence"/>
</dbReference>
<proteinExistence type="inferred from homology"/>
<keyword evidence="4" id="KW-0997">Cell inner membrane</keyword>
<evidence type="ECO:0000256" key="6">
    <source>
        <dbReference type="ARBA" id="ARBA00022989"/>
    </source>
</evidence>
<dbReference type="GeneID" id="35871977"/>
<dbReference type="STRING" id="1121869.SAMN03084138_01309"/>
<dbReference type="InterPro" id="IPR021147">
    <property type="entry name" value="DUF697"/>
</dbReference>
<dbReference type="Pfam" id="PF05128">
    <property type="entry name" value="DUF697"/>
    <property type="match status" value="1"/>
</dbReference>
<evidence type="ECO:0000256" key="7">
    <source>
        <dbReference type="ARBA" id="ARBA00023136"/>
    </source>
</evidence>
<gene>
    <name evidence="9" type="ORF">SAMN03084138_01309</name>
</gene>
<name>A0A1I5ML57_9GAMM</name>
<dbReference type="PANTHER" id="PTHR39342:SF1">
    <property type="entry name" value="UPF0283 MEMBRANE PROTEIN YCJF"/>
    <property type="match status" value="1"/>
</dbReference>
<keyword evidence="3 8" id="KW-1003">Cell membrane</keyword>
<sequence>MTEFKKAIVFDEPKDDSDASPELTAQQQFDHDATNFAITTVNEDSDAEQALEATLAPRKKRWGLRALAAAGLALVGWQTVDNVVTAVQTADWLAVGWSGFVAGLAVLGVSALGKEFLALRRLKGRQDERDTVQAIIDADGIGKAKAVCEKLAHQGHGELTAGFDRWQNSLAATHNDKEVFELYDSMVVTEQDIAAKKMVTKYASEAAVMVAMSPLALADMLLVAWRNFRLLEQVATIYGVELGYWSRIRLLRLVLANMAFAGASEALTDVGADLLSVDLAGRLSGRVAQGLGVGLLTARLGYKAMALMRPLPYLSAPAPKLSDMRRQLLGKLTPKGSSSNG</sequence>
<evidence type="ECO:0000256" key="2">
    <source>
        <dbReference type="ARBA" id="ARBA00008255"/>
    </source>
</evidence>
<evidence type="ECO:0000256" key="8">
    <source>
        <dbReference type="HAMAP-Rule" id="MF_01085"/>
    </source>
</evidence>
<feature type="transmembrane region" description="Helical" evidence="8">
    <location>
        <begin position="92"/>
        <end position="113"/>
    </location>
</feature>
<feature type="transmembrane region" description="Helical" evidence="8">
    <location>
        <begin position="206"/>
        <end position="225"/>
    </location>
</feature>
<dbReference type="EMBL" id="FOWR01000008">
    <property type="protein sequence ID" value="SFP10230.1"/>
    <property type="molecule type" value="Genomic_DNA"/>
</dbReference>
<dbReference type="InterPro" id="IPR006507">
    <property type="entry name" value="UPF0283"/>
</dbReference>
<evidence type="ECO:0000256" key="1">
    <source>
        <dbReference type="ARBA" id="ARBA00004429"/>
    </source>
</evidence>
<protein>
    <recommendedName>
        <fullName evidence="8">UPF0283 membrane protein SAMN03084138_01309</fullName>
    </recommendedName>
</protein>
<dbReference type="NCBIfam" id="TIGR01620">
    <property type="entry name" value="hyp_HI0043"/>
    <property type="match status" value="1"/>
</dbReference>
<accession>A0A1I5ML57</accession>
<reference evidence="9 10" key="1">
    <citation type="submission" date="2016-10" db="EMBL/GenBank/DDBJ databases">
        <authorList>
            <person name="de Groot N.N."/>
        </authorList>
    </citation>
    <scope>NUCLEOTIDE SEQUENCE [LARGE SCALE GENOMIC DNA]</scope>
    <source>
        <strain evidence="9 10">DSM 15893</strain>
    </source>
</reference>
<keyword evidence="7 8" id="KW-0472">Membrane</keyword>
<evidence type="ECO:0000313" key="9">
    <source>
        <dbReference type="EMBL" id="SFP10230.1"/>
    </source>
</evidence>
<keyword evidence="6 8" id="KW-1133">Transmembrane helix</keyword>
<dbReference type="OrthoDB" id="958025at2"/>
<evidence type="ECO:0000256" key="3">
    <source>
        <dbReference type="ARBA" id="ARBA00022475"/>
    </source>
</evidence>
<dbReference type="AlphaFoldDB" id="A0A1I5ML57"/>
<comment type="similarity">
    <text evidence="2 8">Belongs to the UPF0283 family.</text>
</comment>
<dbReference type="HAMAP" id="MF_01085">
    <property type="entry name" value="UPF0283"/>
    <property type="match status" value="1"/>
</dbReference>
<comment type="subcellular location">
    <subcellularLocation>
        <location evidence="1">Cell inner membrane</location>
        <topology evidence="1">Multi-pass membrane protein</topology>
    </subcellularLocation>
    <subcellularLocation>
        <location evidence="8">Cell membrane</location>
        <topology evidence="8">Multi-pass membrane protein</topology>
    </subcellularLocation>
</comment>
<keyword evidence="5 8" id="KW-0812">Transmembrane</keyword>
<organism evidence="9 10">
    <name type="scientific">Enterovibrio norvegicus DSM 15893</name>
    <dbReference type="NCBI Taxonomy" id="1121869"/>
    <lineage>
        <taxon>Bacteria</taxon>
        <taxon>Pseudomonadati</taxon>
        <taxon>Pseudomonadota</taxon>
        <taxon>Gammaproteobacteria</taxon>
        <taxon>Vibrionales</taxon>
        <taxon>Vibrionaceae</taxon>
        <taxon>Enterovibrio</taxon>
    </lineage>
</organism>
<evidence type="ECO:0000256" key="5">
    <source>
        <dbReference type="ARBA" id="ARBA00022692"/>
    </source>
</evidence>
<dbReference type="GO" id="GO:0005886">
    <property type="term" value="C:plasma membrane"/>
    <property type="evidence" value="ECO:0007669"/>
    <property type="project" value="UniProtKB-SubCell"/>
</dbReference>
<evidence type="ECO:0000313" key="10">
    <source>
        <dbReference type="Proteomes" id="UP000182692"/>
    </source>
</evidence>
<dbReference type="RefSeq" id="WP_017012859.1">
    <property type="nucleotide sequence ID" value="NZ_FOWR01000008.1"/>
</dbReference>
<evidence type="ECO:0000256" key="4">
    <source>
        <dbReference type="ARBA" id="ARBA00022519"/>
    </source>
</evidence>
<feature type="transmembrane region" description="Helical" evidence="8">
    <location>
        <begin position="62"/>
        <end position="80"/>
    </location>
</feature>